<accession>A0ABQ2SR53</accession>
<protein>
    <submittedName>
        <fullName evidence="2">Uncharacterized protein</fullName>
    </submittedName>
</protein>
<evidence type="ECO:0000256" key="1">
    <source>
        <dbReference type="SAM" id="MobiDB-lite"/>
    </source>
</evidence>
<keyword evidence="3" id="KW-1185">Reference proteome</keyword>
<dbReference type="EMBL" id="BMSZ01000001">
    <property type="protein sequence ID" value="GGS35265.1"/>
    <property type="molecule type" value="Genomic_DNA"/>
</dbReference>
<feature type="compositionally biased region" description="Basic and acidic residues" evidence="1">
    <location>
        <begin position="81"/>
        <end position="98"/>
    </location>
</feature>
<feature type="compositionally biased region" description="Gly residues" evidence="1">
    <location>
        <begin position="1"/>
        <end position="12"/>
    </location>
</feature>
<comment type="caution">
    <text evidence="2">The sequence shown here is derived from an EMBL/GenBank/DDBJ whole genome shotgun (WGS) entry which is preliminary data.</text>
</comment>
<evidence type="ECO:0000313" key="3">
    <source>
        <dbReference type="Proteomes" id="UP000659767"/>
    </source>
</evidence>
<dbReference type="Proteomes" id="UP000659767">
    <property type="component" value="Unassembled WGS sequence"/>
</dbReference>
<gene>
    <name evidence="2" type="ORF">GCM10010253_06170</name>
</gene>
<sequence>MVDGDAGTGGLSGQQTRGCAQQVAGVHQDDATVHAFHPLPELGNGSAARSSMTGSAYPGFPSSLPDRAGVNGRNWIIGVADPERERKRKGEGARERGRCGNRYAR</sequence>
<evidence type="ECO:0000313" key="2">
    <source>
        <dbReference type="EMBL" id="GGS35265.1"/>
    </source>
</evidence>
<name>A0ABQ2SR53_STRBA</name>
<organism evidence="2 3">
    <name type="scientific">Streptomyces badius</name>
    <dbReference type="NCBI Taxonomy" id="1941"/>
    <lineage>
        <taxon>Bacteria</taxon>
        <taxon>Bacillati</taxon>
        <taxon>Actinomycetota</taxon>
        <taxon>Actinomycetes</taxon>
        <taxon>Kitasatosporales</taxon>
        <taxon>Streptomycetaceae</taxon>
        <taxon>Streptomyces</taxon>
    </lineage>
</organism>
<proteinExistence type="predicted"/>
<reference evidence="3" key="1">
    <citation type="journal article" date="2019" name="Int. J. Syst. Evol. Microbiol.">
        <title>The Global Catalogue of Microorganisms (GCM) 10K type strain sequencing project: providing services to taxonomists for standard genome sequencing and annotation.</title>
        <authorList>
            <consortium name="The Broad Institute Genomics Platform"/>
            <consortium name="The Broad Institute Genome Sequencing Center for Infectious Disease"/>
            <person name="Wu L."/>
            <person name="Ma J."/>
        </authorList>
    </citation>
    <scope>NUCLEOTIDE SEQUENCE [LARGE SCALE GENOMIC DNA]</scope>
    <source>
        <strain evidence="3">JCM 4350</strain>
    </source>
</reference>
<feature type="region of interest" description="Disordered" evidence="1">
    <location>
        <begin position="1"/>
        <end position="105"/>
    </location>
</feature>